<dbReference type="HOGENOM" id="CLU_2554496_0_0_3"/>
<proteinExistence type="predicted"/>
<sequence>MVKITSTFKLVFGTVVGFTLVSGITAVGIASQPQLTPQQERVFETCQTTWQTGIGAVVGLMGGKAADLLHKDEEDTEDKDKQ</sequence>
<accession>K9WRU1</accession>
<name>K9WRU1_9CYAN</name>
<dbReference type="KEGG" id="mic:Mic7113_6710"/>
<reference evidence="1 2" key="1">
    <citation type="submission" date="2012-06" db="EMBL/GenBank/DDBJ databases">
        <title>Finished plasmid 5 of genome of Microcoleus sp. PCC 7113.</title>
        <authorList>
            <consortium name="US DOE Joint Genome Institute"/>
            <person name="Gugger M."/>
            <person name="Coursin T."/>
            <person name="Rippka R."/>
            <person name="Tandeau De Marsac N."/>
            <person name="Huntemann M."/>
            <person name="Wei C.-L."/>
            <person name="Han J."/>
            <person name="Detter J.C."/>
            <person name="Han C."/>
            <person name="Tapia R."/>
            <person name="Chen A."/>
            <person name="Kyrpides N."/>
            <person name="Mavromatis K."/>
            <person name="Markowitz V."/>
            <person name="Szeto E."/>
            <person name="Ivanova N."/>
            <person name="Pagani I."/>
            <person name="Pati A."/>
            <person name="Goodwin L."/>
            <person name="Nordberg H.P."/>
            <person name="Cantor M.N."/>
            <person name="Hua S.X."/>
            <person name="Woyke T."/>
            <person name="Kerfeld C.A."/>
        </authorList>
    </citation>
    <scope>NUCLEOTIDE SEQUENCE [LARGE SCALE GENOMIC DNA]</scope>
    <source>
        <strain evidence="1 2">PCC 7113</strain>
        <plasmid evidence="1 2">pMIC7113.05</plasmid>
    </source>
</reference>
<organism evidence="1 2">
    <name type="scientific">Allocoleopsis franciscana PCC 7113</name>
    <dbReference type="NCBI Taxonomy" id="1173027"/>
    <lineage>
        <taxon>Bacteria</taxon>
        <taxon>Bacillati</taxon>
        <taxon>Cyanobacteriota</taxon>
        <taxon>Cyanophyceae</taxon>
        <taxon>Coleofasciculales</taxon>
        <taxon>Coleofasciculaceae</taxon>
        <taxon>Allocoleopsis</taxon>
        <taxon>Allocoleopsis franciscana</taxon>
    </lineage>
</organism>
<gene>
    <name evidence="1" type="ORF">Mic7113_6710</name>
</gene>
<dbReference type="RefSeq" id="WP_015186280.1">
    <property type="nucleotide sequence ID" value="NC_019741.1"/>
</dbReference>
<dbReference type="OrthoDB" id="517327at2"/>
<evidence type="ECO:0000313" key="2">
    <source>
        <dbReference type="Proteomes" id="UP000010471"/>
    </source>
</evidence>
<protein>
    <submittedName>
        <fullName evidence="1">Uncharacterized protein</fullName>
    </submittedName>
</protein>
<dbReference type="EMBL" id="CP003635">
    <property type="protein sequence ID" value="AFZ22272.1"/>
    <property type="molecule type" value="Genomic_DNA"/>
</dbReference>
<geneLocation type="plasmid" evidence="1 2">
    <name>pMIC7113.05</name>
</geneLocation>
<dbReference type="Proteomes" id="UP000010471">
    <property type="component" value="Plasmid pMIC7113.05"/>
</dbReference>
<keyword evidence="1" id="KW-0614">Plasmid</keyword>
<evidence type="ECO:0000313" key="1">
    <source>
        <dbReference type="EMBL" id="AFZ22272.1"/>
    </source>
</evidence>
<dbReference type="AlphaFoldDB" id="K9WRU1"/>
<keyword evidence="2" id="KW-1185">Reference proteome</keyword>